<accession>A0AAU9DI79</accession>
<reference evidence="1 2" key="1">
    <citation type="journal article" date="2023" name="Microbiol. Spectr.">
        <title>Symbiosis of Carpenter Bees with Uncharacterized Lactic Acid Bacteria Showing NAD Auxotrophy.</title>
        <authorList>
            <person name="Kawasaki S."/>
            <person name="Ozawa K."/>
            <person name="Mori T."/>
            <person name="Yamamoto A."/>
            <person name="Ito M."/>
            <person name="Ohkuma M."/>
            <person name="Sakamoto M."/>
            <person name="Matsutani M."/>
        </authorList>
    </citation>
    <scope>NUCLEOTIDE SEQUENCE [LARGE SCALE GENOMIC DNA]</scope>
    <source>
        <strain evidence="1 2">XA3</strain>
    </source>
</reference>
<evidence type="ECO:0000313" key="1">
    <source>
        <dbReference type="EMBL" id="BDR58051.1"/>
    </source>
</evidence>
<name>A0AAU9DI79_9LACO</name>
<dbReference type="AlphaFoldDB" id="A0AAU9DI79"/>
<evidence type="ECO:0000313" key="2">
    <source>
        <dbReference type="Proteomes" id="UP001321861"/>
    </source>
</evidence>
<protein>
    <submittedName>
        <fullName evidence="1">Uncharacterized protein</fullName>
    </submittedName>
</protein>
<keyword evidence="2" id="KW-1185">Reference proteome</keyword>
<gene>
    <name evidence="1" type="ORF">XA3_04920</name>
</gene>
<proteinExistence type="predicted"/>
<dbReference type="EMBL" id="AP026802">
    <property type="protein sequence ID" value="BDR58051.1"/>
    <property type="molecule type" value="Genomic_DNA"/>
</dbReference>
<sequence>MGLFKVSDEKSNESYELIKRIFEQAAPGEDCRLVYGYSMKSGFMSKKIGSFILGLSSDEQTLQILPFDVVEQTPGSLITINRSEITSAKRSMQGATVIESPKLAKKLKVVIPPFTAKGADNTYQLPINQEENEKIFRDFFTTIKK</sequence>
<dbReference type="Proteomes" id="UP001321861">
    <property type="component" value="Chromosome"/>
</dbReference>
<dbReference type="KEGG" id="xap:XA3_04920"/>
<dbReference type="RefSeq" id="WP_317635972.1">
    <property type="nucleotide sequence ID" value="NZ_AP026802.1"/>
</dbReference>
<organism evidence="1 2">
    <name type="scientific">Xylocopilactobacillus apicola</name>
    <dbReference type="NCBI Taxonomy" id="2932184"/>
    <lineage>
        <taxon>Bacteria</taxon>
        <taxon>Bacillati</taxon>
        <taxon>Bacillota</taxon>
        <taxon>Bacilli</taxon>
        <taxon>Lactobacillales</taxon>
        <taxon>Lactobacillaceae</taxon>
        <taxon>Xylocopilactobacillus</taxon>
    </lineage>
</organism>